<name>A0A8J8NTW9_HALGN</name>
<keyword evidence="2" id="KW-1185">Reference proteome</keyword>
<evidence type="ECO:0000313" key="2">
    <source>
        <dbReference type="Proteomes" id="UP000785679"/>
    </source>
</evidence>
<accession>A0A8J8NTW9</accession>
<reference evidence="1" key="1">
    <citation type="submission" date="2019-06" db="EMBL/GenBank/DDBJ databases">
        <authorList>
            <person name="Zheng W."/>
        </authorList>
    </citation>
    <scope>NUCLEOTIDE SEQUENCE</scope>
    <source>
        <strain evidence="1">QDHG01</strain>
    </source>
</reference>
<protein>
    <submittedName>
        <fullName evidence="1">Uncharacterized protein</fullName>
    </submittedName>
</protein>
<sequence>MLINSIEKLSPPDTKLELITEKMNQMRALYQALYLGICTNLSKQCEDEIFESVKRETKHISYEISDVIEKYIGWVSMVQDPLSLILNKGVKPILLIDPQSHYLQYESVFQFKKYRHMAPIDRGTVYTCNYERPSLSKEVYQQFTVVNMGKFINDQELKMVNQK</sequence>
<evidence type="ECO:0000313" key="1">
    <source>
        <dbReference type="EMBL" id="TNV81691.1"/>
    </source>
</evidence>
<organism evidence="1 2">
    <name type="scientific">Halteria grandinella</name>
    <dbReference type="NCBI Taxonomy" id="5974"/>
    <lineage>
        <taxon>Eukaryota</taxon>
        <taxon>Sar</taxon>
        <taxon>Alveolata</taxon>
        <taxon>Ciliophora</taxon>
        <taxon>Intramacronucleata</taxon>
        <taxon>Spirotrichea</taxon>
        <taxon>Stichotrichia</taxon>
        <taxon>Sporadotrichida</taxon>
        <taxon>Halteriidae</taxon>
        <taxon>Halteria</taxon>
    </lineage>
</organism>
<proteinExistence type="predicted"/>
<dbReference type="AlphaFoldDB" id="A0A8J8NTW9"/>
<comment type="caution">
    <text evidence="1">The sequence shown here is derived from an EMBL/GenBank/DDBJ whole genome shotgun (WGS) entry which is preliminary data.</text>
</comment>
<gene>
    <name evidence="1" type="ORF">FGO68_gene11701</name>
</gene>
<dbReference type="Proteomes" id="UP000785679">
    <property type="component" value="Unassembled WGS sequence"/>
</dbReference>
<dbReference type="EMBL" id="RRYP01005841">
    <property type="protein sequence ID" value="TNV81691.1"/>
    <property type="molecule type" value="Genomic_DNA"/>
</dbReference>